<dbReference type="AlphaFoldDB" id="A0A517TW84"/>
<feature type="domain" description="Phosphoribosyltransferase" evidence="15">
    <location>
        <begin position="29"/>
        <end position="229"/>
    </location>
</feature>
<dbReference type="GO" id="GO:0006223">
    <property type="term" value="P:uracil salvage"/>
    <property type="evidence" value="ECO:0007669"/>
    <property type="project" value="InterPro"/>
</dbReference>
<dbReference type="KEGG" id="llh:I41_18130"/>
<dbReference type="Pfam" id="PF14681">
    <property type="entry name" value="UPRTase"/>
    <property type="match status" value="1"/>
</dbReference>
<evidence type="ECO:0000256" key="14">
    <source>
        <dbReference type="SAM" id="MobiDB-lite"/>
    </source>
</evidence>
<evidence type="ECO:0000256" key="4">
    <source>
        <dbReference type="ARBA" id="ARBA00011894"/>
    </source>
</evidence>
<evidence type="ECO:0000313" key="17">
    <source>
        <dbReference type="Proteomes" id="UP000317909"/>
    </source>
</evidence>
<name>A0A517TW84_9BACT</name>
<evidence type="ECO:0000256" key="8">
    <source>
        <dbReference type="ARBA" id="ARBA00022741"/>
    </source>
</evidence>
<dbReference type="SUPFAM" id="SSF53271">
    <property type="entry name" value="PRTase-like"/>
    <property type="match status" value="1"/>
</dbReference>
<dbReference type="EC" id="2.4.2.9" evidence="4 13"/>
<accession>A0A517TW84</accession>
<dbReference type="Gene3D" id="3.40.50.2020">
    <property type="match status" value="1"/>
</dbReference>
<dbReference type="CDD" id="cd06223">
    <property type="entry name" value="PRTases_typeI"/>
    <property type="match status" value="1"/>
</dbReference>
<comment type="function">
    <text evidence="11">Catalyzes the conversion of uracil and 5-phospho-alpha-D-ribose 1-diphosphate (PRPP) to UMP and diphosphate.</text>
</comment>
<comment type="pathway">
    <text evidence="2">Pyrimidine metabolism; UMP biosynthesis via salvage pathway; UMP from uracil: step 1/1.</text>
</comment>
<evidence type="ECO:0000256" key="3">
    <source>
        <dbReference type="ARBA" id="ARBA00009516"/>
    </source>
</evidence>
<dbReference type="GO" id="GO:0044206">
    <property type="term" value="P:UMP salvage"/>
    <property type="evidence" value="ECO:0007669"/>
    <property type="project" value="UniProtKB-UniPathway"/>
</dbReference>
<evidence type="ECO:0000256" key="13">
    <source>
        <dbReference type="NCBIfam" id="TIGR01091"/>
    </source>
</evidence>
<comment type="catalytic activity">
    <reaction evidence="10">
        <text>UMP + diphosphate = 5-phospho-alpha-D-ribose 1-diphosphate + uracil</text>
        <dbReference type="Rhea" id="RHEA:13017"/>
        <dbReference type="ChEBI" id="CHEBI:17568"/>
        <dbReference type="ChEBI" id="CHEBI:33019"/>
        <dbReference type="ChEBI" id="CHEBI:57865"/>
        <dbReference type="ChEBI" id="CHEBI:58017"/>
        <dbReference type="EC" id="2.4.2.9"/>
    </reaction>
</comment>
<evidence type="ECO:0000256" key="10">
    <source>
        <dbReference type="ARBA" id="ARBA00052919"/>
    </source>
</evidence>
<evidence type="ECO:0000256" key="11">
    <source>
        <dbReference type="ARBA" id="ARBA00056901"/>
    </source>
</evidence>
<evidence type="ECO:0000256" key="9">
    <source>
        <dbReference type="ARBA" id="ARBA00023134"/>
    </source>
</evidence>
<dbReference type="GO" id="GO:0004845">
    <property type="term" value="F:uracil phosphoribosyltransferase activity"/>
    <property type="evidence" value="ECO:0007669"/>
    <property type="project" value="UniProtKB-UniRule"/>
</dbReference>
<evidence type="ECO:0000259" key="15">
    <source>
        <dbReference type="Pfam" id="PF14681"/>
    </source>
</evidence>
<dbReference type="InterPro" id="IPR029057">
    <property type="entry name" value="PRTase-like"/>
</dbReference>
<dbReference type="NCBIfam" id="TIGR01091">
    <property type="entry name" value="upp"/>
    <property type="match status" value="1"/>
</dbReference>
<comment type="cofactor">
    <cofactor evidence="1">
        <name>Mg(2+)</name>
        <dbReference type="ChEBI" id="CHEBI:18420"/>
    </cofactor>
</comment>
<organism evidence="16 17">
    <name type="scientific">Lacipirellula limnantheis</name>
    <dbReference type="NCBI Taxonomy" id="2528024"/>
    <lineage>
        <taxon>Bacteria</taxon>
        <taxon>Pseudomonadati</taxon>
        <taxon>Planctomycetota</taxon>
        <taxon>Planctomycetia</taxon>
        <taxon>Pirellulales</taxon>
        <taxon>Lacipirellulaceae</taxon>
        <taxon>Lacipirellula</taxon>
    </lineage>
</organism>
<dbReference type="PANTHER" id="PTHR32315">
    <property type="entry name" value="ADENINE PHOSPHORIBOSYLTRANSFERASE"/>
    <property type="match status" value="1"/>
</dbReference>
<dbReference type="NCBIfam" id="NF001097">
    <property type="entry name" value="PRK00129.1"/>
    <property type="match status" value="1"/>
</dbReference>
<comment type="similarity">
    <text evidence="3">Belongs to the UPRTase family.</text>
</comment>
<dbReference type="PANTHER" id="PTHR32315:SF4">
    <property type="entry name" value="URACIL PHOSPHORIBOSYLTRANSFERASE, CHLOROPLASTIC"/>
    <property type="match status" value="1"/>
</dbReference>
<evidence type="ECO:0000256" key="12">
    <source>
        <dbReference type="ARBA" id="ARBA00072146"/>
    </source>
</evidence>
<dbReference type="UniPathway" id="UPA00574">
    <property type="reaction ID" value="UER00636"/>
</dbReference>
<dbReference type="EMBL" id="CP036339">
    <property type="protein sequence ID" value="QDT72631.1"/>
    <property type="molecule type" value="Genomic_DNA"/>
</dbReference>
<dbReference type="Proteomes" id="UP000317909">
    <property type="component" value="Chromosome"/>
</dbReference>
<evidence type="ECO:0000256" key="5">
    <source>
        <dbReference type="ARBA" id="ARBA00022533"/>
    </source>
</evidence>
<keyword evidence="9" id="KW-0342">GTP-binding</keyword>
<evidence type="ECO:0000313" key="16">
    <source>
        <dbReference type="EMBL" id="QDT72631.1"/>
    </source>
</evidence>
<feature type="region of interest" description="Disordered" evidence="14">
    <location>
        <begin position="1"/>
        <end position="21"/>
    </location>
</feature>
<dbReference type="OrthoDB" id="9781675at2"/>
<evidence type="ECO:0000256" key="6">
    <source>
        <dbReference type="ARBA" id="ARBA00022676"/>
    </source>
</evidence>
<dbReference type="InterPro" id="IPR000836">
    <property type="entry name" value="PRTase_dom"/>
</dbReference>
<dbReference type="GO" id="GO:0005525">
    <property type="term" value="F:GTP binding"/>
    <property type="evidence" value="ECO:0007669"/>
    <property type="project" value="UniProtKB-KW"/>
</dbReference>
<dbReference type="InterPro" id="IPR050054">
    <property type="entry name" value="UPRTase/APRTase"/>
</dbReference>
<keyword evidence="5" id="KW-0021">Allosteric enzyme</keyword>
<dbReference type="FunFam" id="3.40.50.2020:FF:000003">
    <property type="entry name" value="Uracil phosphoribosyltransferase"/>
    <property type="match status" value="1"/>
</dbReference>
<reference evidence="16 17" key="1">
    <citation type="submission" date="2019-02" db="EMBL/GenBank/DDBJ databases">
        <title>Deep-cultivation of Planctomycetes and their phenomic and genomic characterization uncovers novel biology.</title>
        <authorList>
            <person name="Wiegand S."/>
            <person name="Jogler M."/>
            <person name="Boedeker C."/>
            <person name="Pinto D."/>
            <person name="Vollmers J."/>
            <person name="Rivas-Marin E."/>
            <person name="Kohn T."/>
            <person name="Peeters S.H."/>
            <person name="Heuer A."/>
            <person name="Rast P."/>
            <person name="Oberbeckmann S."/>
            <person name="Bunk B."/>
            <person name="Jeske O."/>
            <person name="Meyerdierks A."/>
            <person name="Storesund J.E."/>
            <person name="Kallscheuer N."/>
            <person name="Luecker S."/>
            <person name="Lage O.M."/>
            <person name="Pohl T."/>
            <person name="Merkel B.J."/>
            <person name="Hornburger P."/>
            <person name="Mueller R.-W."/>
            <person name="Bruemmer F."/>
            <person name="Labrenz M."/>
            <person name="Spormann A.M."/>
            <person name="Op den Camp H."/>
            <person name="Overmann J."/>
            <person name="Amann R."/>
            <person name="Jetten M.S.M."/>
            <person name="Mascher T."/>
            <person name="Medema M.H."/>
            <person name="Devos D.P."/>
            <person name="Kaster A.-K."/>
            <person name="Ovreas L."/>
            <person name="Rohde M."/>
            <person name="Galperin M.Y."/>
            <person name="Jogler C."/>
        </authorList>
    </citation>
    <scope>NUCLEOTIDE SEQUENCE [LARGE SCALE GENOMIC DNA]</scope>
    <source>
        <strain evidence="16 17">I41</strain>
    </source>
</reference>
<gene>
    <name evidence="16" type="primary">upp</name>
    <name evidence="16" type="ORF">I41_18130</name>
</gene>
<dbReference type="InterPro" id="IPR005765">
    <property type="entry name" value="UPRT"/>
</dbReference>
<keyword evidence="8" id="KW-0547">Nucleotide-binding</keyword>
<protein>
    <recommendedName>
        <fullName evidence="12 13">Uracil phosphoribosyltransferase</fullName>
        <ecNumber evidence="4 13">2.4.2.9</ecNumber>
    </recommendedName>
</protein>
<dbReference type="RefSeq" id="WP_145432178.1">
    <property type="nucleotide sequence ID" value="NZ_CP036339.1"/>
</dbReference>
<keyword evidence="17" id="KW-1185">Reference proteome</keyword>
<sequence>MAGATVPGSAGGAAHSDAKASRRGGIHLVRHPLVEHHVTRMRRESTRPSEFRGLVRRLAALMAYEATQDLPTQPYRVTTPICDADGVQIKGRIGIVPILRAGLGMVDPVLDLLPMAEVWHLGLYRDEATAQPVSYYDKLPAKRPVDVAMILDPMLATGGSATAALMTLREWGVPQVKVLSLIAAQAGVDAVASQFPEAQIYVCQIDPELNAHKFIVPGLGDAGDRIFNTLDPHE</sequence>
<dbReference type="GO" id="GO:0005737">
    <property type="term" value="C:cytoplasm"/>
    <property type="evidence" value="ECO:0007669"/>
    <property type="project" value="UniProtKB-ARBA"/>
</dbReference>
<evidence type="ECO:0000256" key="1">
    <source>
        <dbReference type="ARBA" id="ARBA00001946"/>
    </source>
</evidence>
<evidence type="ECO:0000256" key="2">
    <source>
        <dbReference type="ARBA" id="ARBA00005180"/>
    </source>
</evidence>
<evidence type="ECO:0000256" key="7">
    <source>
        <dbReference type="ARBA" id="ARBA00022679"/>
    </source>
</evidence>
<keyword evidence="6 16" id="KW-0328">Glycosyltransferase</keyword>
<proteinExistence type="inferred from homology"/>
<keyword evidence="7 16" id="KW-0808">Transferase</keyword>